<dbReference type="GO" id="GO:0002184">
    <property type="term" value="P:cytoplasmic translational termination"/>
    <property type="evidence" value="ECO:0007669"/>
    <property type="project" value="TreeGrafter"/>
</dbReference>
<evidence type="ECO:0000256" key="4">
    <source>
        <dbReference type="ARBA" id="ARBA00022917"/>
    </source>
</evidence>
<dbReference type="AlphaFoldDB" id="A0A9J6PGV3"/>
<evidence type="ECO:0000313" key="9">
    <source>
        <dbReference type="Proteomes" id="UP001055804"/>
    </source>
</evidence>
<evidence type="ECO:0000256" key="1">
    <source>
        <dbReference type="ARBA" id="ARBA00004496"/>
    </source>
</evidence>
<organism evidence="8 9">
    <name type="scientific">Futiania mangrovi</name>
    <dbReference type="NCBI Taxonomy" id="2959716"/>
    <lineage>
        <taxon>Bacteria</taxon>
        <taxon>Pseudomonadati</taxon>
        <taxon>Pseudomonadota</taxon>
        <taxon>Alphaproteobacteria</taxon>
        <taxon>Futianiales</taxon>
        <taxon>Futianiaceae</taxon>
        <taxon>Futiania</taxon>
    </lineage>
</organism>
<dbReference type="FunFam" id="3.30.1360.40:FF:000001">
    <property type="entry name" value="Ribosome-recycling factor"/>
    <property type="match status" value="1"/>
</dbReference>
<dbReference type="NCBIfam" id="TIGR00496">
    <property type="entry name" value="frr"/>
    <property type="match status" value="1"/>
</dbReference>
<evidence type="ECO:0000256" key="6">
    <source>
        <dbReference type="HAMAP-Rule" id="MF_00040"/>
    </source>
</evidence>
<sequence length="186" mass="20665">MSGEFNKKDLERRMEGALSTLQSEFGGLRTGRASASLLDPVTVEAYGATMPLNQVGTVSVPEPRMLAVQVWDRGMVSAVDKAIRNAGLGLNPMPDGTLIRIPIPELNEERRRELTKVAAKYAEQARIAVRNVRRDGMDTLKRLEKDGEIGQDEHKRLADEVQSLTDRTIGKIDESLAHKEKEIMQV</sequence>
<protein>
    <recommendedName>
        <fullName evidence="6">Ribosome-recycling factor</fullName>
        <shortName evidence="6">RRF</shortName>
    </recommendedName>
    <alternativeName>
        <fullName evidence="6">Ribosome-releasing factor</fullName>
    </alternativeName>
</protein>
<gene>
    <name evidence="6 8" type="primary">frr</name>
    <name evidence="8" type="ORF">NJQ99_05320</name>
</gene>
<dbReference type="HAMAP" id="MF_00040">
    <property type="entry name" value="RRF"/>
    <property type="match status" value="1"/>
</dbReference>
<dbReference type="SUPFAM" id="SSF55194">
    <property type="entry name" value="Ribosome recycling factor, RRF"/>
    <property type="match status" value="1"/>
</dbReference>
<dbReference type="PANTHER" id="PTHR20982">
    <property type="entry name" value="RIBOSOME RECYCLING FACTOR"/>
    <property type="match status" value="1"/>
</dbReference>
<dbReference type="RefSeq" id="WP_269331753.1">
    <property type="nucleotide sequence ID" value="NZ_JAMZFT010000001.1"/>
</dbReference>
<comment type="caution">
    <text evidence="8">The sequence shown here is derived from an EMBL/GenBank/DDBJ whole genome shotgun (WGS) entry which is preliminary data.</text>
</comment>
<dbReference type="CDD" id="cd00520">
    <property type="entry name" value="RRF"/>
    <property type="match status" value="1"/>
</dbReference>
<comment type="similarity">
    <text evidence="2 6">Belongs to the RRF family.</text>
</comment>
<dbReference type="InterPro" id="IPR023584">
    <property type="entry name" value="Ribosome_recyc_fac_dom"/>
</dbReference>
<dbReference type="GO" id="GO:0043023">
    <property type="term" value="F:ribosomal large subunit binding"/>
    <property type="evidence" value="ECO:0007669"/>
    <property type="project" value="TreeGrafter"/>
</dbReference>
<feature type="domain" description="Ribosome recycling factor" evidence="7">
    <location>
        <begin position="21"/>
        <end position="184"/>
    </location>
</feature>
<dbReference type="InterPro" id="IPR002661">
    <property type="entry name" value="Ribosome_recyc_fac"/>
</dbReference>
<keyword evidence="9" id="KW-1185">Reference proteome</keyword>
<evidence type="ECO:0000256" key="5">
    <source>
        <dbReference type="ARBA" id="ARBA00025050"/>
    </source>
</evidence>
<proteinExistence type="inferred from homology"/>
<comment type="subcellular location">
    <subcellularLocation>
        <location evidence="1 6">Cytoplasm</location>
    </subcellularLocation>
</comment>
<evidence type="ECO:0000259" key="7">
    <source>
        <dbReference type="Pfam" id="PF01765"/>
    </source>
</evidence>
<reference evidence="8" key="1">
    <citation type="submission" date="2022-06" db="EMBL/GenBank/DDBJ databases">
        <title>Isolation and Genomics of Futiania mangrovii gen. nov., sp. nov., a Rare and Metabolically-versatile member in the Class Alphaproteobacteria.</title>
        <authorList>
            <person name="Liu L."/>
            <person name="Huang W.-C."/>
            <person name="Pan J."/>
            <person name="Li J."/>
            <person name="Huang Y."/>
            <person name="Du H."/>
            <person name="Liu Y."/>
            <person name="Li M."/>
        </authorList>
    </citation>
    <scope>NUCLEOTIDE SEQUENCE</scope>
    <source>
        <strain evidence="8">FT118</strain>
    </source>
</reference>
<dbReference type="Pfam" id="PF01765">
    <property type="entry name" value="RRF"/>
    <property type="match status" value="1"/>
</dbReference>
<dbReference type="Proteomes" id="UP001055804">
    <property type="component" value="Unassembled WGS sequence"/>
</dbReference>
<dbReference type="GO" id="GO:0005829">
    <property type="term" value="C:cytosol"/>
    <property type="evidence" value="ECO:0007669"/>
    <property type="project" value="GOC"/>
</dbReference>
<dbReference type="Gene3D" id="1.10.132.20">
    <property type="entry name" value="Ribosome-recycling factor"/>
    <property type="match status" value="1"/>
</dbReference>
<keyword evidence="4 6" id="KW-0648">Protein biosynthesis</keyword>
<keyword evidence="3 6" id="KW-0963">Cytoplasm</keyword>
<comment type="function">
    <text evidence="5 6">Responsible for the release of ribosomes from messenger RNA at the termination of protein biosynthesis. May increase the efficiency of translation by recycling ribosomes from one round of translation to another.</text>
</comment>
<evidence type="ECO:0000313" key="8">
    <source>
        <dbReference type="EMBL" id="MCP1335823.1"/>
    </source>
</evidence>
<name>A0A9J6PGV3_9PROT</name>
<accession>A0A9J6PGV3</accession>
<dbReference type="Gene3D" id="3.30.1360.40">
    <property type="match status" value="1"/>
</dbReference>
<dbReference type="EMBL" id="JAMZFT010000001">
    <property type="protein sequence ID" value="MCP1335823.1"/>
    <property type="molecule type" value="Genomic_DNA"/>
</dbReference>
<evidence type="ECO:0000256" key="2">
    <source>
        <dbReference type="ARBA" id="ARBA00005912"/>
    </source>
</evidence>
<dbReference type="PANTHER" id="PTHR20982:SF3">
    <property type="entry name" value="MITOCHONDRIAL RIBOSOME RECYCLING FACTOR PSEUDO 1"/>
    <property type="match status" value="1"/>
</dbReference>
<evidence type="ECO:0000256" key="3">
    <source>
        <dbReference type="ARBA" id="ARBA00022490"/>
    </source>
</evidence>
<dbReference type="FunFam" id="1.10.132.20:FF:000001">
    <property type="entry name" value="Ribosome-recycling factor"/>
    <property type="match status" value="1"/>
</dbReference>
<dbReference type="InterPro" id="IPR036191">
    <property type="entry name" value="RRF_sf"/>
</dbReference>